<dbReference type="AlphaFoldDB" id="A0A6N3H5D0"/>
<dbReference type="InterPro" id="IPR053136">
    <property type="entry name" value="UTP_pyrophosphatase-like"/>
</dbReference>
<accession>A0A6N3H5D0</accession>
<proteinExistence type="predicted"/>
<name>A0A6N3H5D0_EUBLI</name>
<sequence>MTPYRVRRSRRKTIAIHILPDGQVEVRAPLRTPPKFLDRFVQEKAEWIEKASIEARKRHEKRQAFILKDGCLLLYMGDKLPLVCCEIEKPLFDKECFYVPEGFAEEKIKEAIVKLYRSEAKRVLNEKVHYFAEQMHARPTNVKINSARTRWGSCSGTNSLNFSWKLIMAPERAIDYVVIHELAHTFEHNHSAAFWNIVAAFMPDYKMQQSVLKELGILLRTQNWEV</sequence>
<organism evidence="2">
    <name type="scientific">Eubacterium limosum</name>
    <dbReference type="NCBI Taxonomy" id="1736"/>
    <lineage>
        <taxon>Bacteria</taxon>
        <taxon>Bacillati</taxon>
        <taxon>Bacillota</taxon>
        <taxon>Clostridia</taxon>
        <taxon>Eubacteriales</taxon>
        <taxon>Eubacteriaceae</taxon>
        <taxon>Eubacterium</taxon>
    </lineage>
</organism>
<dbReference type="Pfam" id="PF01863">
    <property type="entry name" value="YgjP-like"/>
    <property type="match status" value="1"/>
</dbReference>
<dbReference type="PANTHER" id="PTHR30399:SF1">
    <property type="entry name" value="UTP PYROPHOSPHATASE"/>
    <property type="match status" value="1"/>
</dbReference>
<dbReference type="Gene3D" id="3.30.2010.10">
    <property type="entry name" value="Metalloproteases ('zincins'), catalytic domain"/>
    <property type="match status" value="1"/>
</dbReference>
<dbReference type="EMBL" id="CACRTR010000023">
    <property type="protein sequence ID" value="VYU71099.1"/>
    <property type="molecule type" value="Genomic_DNA"/>
</dbReference>
<gene>
    <name evidence="2" type="ORF">ELLFYP34_00902</name>
</gene>
<dbReference type="InterPro" id="IPR002725">
    <property type="entry name" value="YgjP-like_metallopeptidase"/>
</dbReference>
<evidence type="ECO:0000259" key="1">
    <source>
        <dbReference type="Pfam" id="PF01863"/>
    </source>
</evidence>
<dbReference type="CDD" id="cd07344">
    <property type="entry name" value="M48_yhfN_like"/>
    <property type="match status" value="1"/>
</dbReference>
<feature type="domain" description="YgjP-like metallopeptidase" evidence="1">
    <location>
        <begin position="12"/>
        <end position="214"/>
    </location>
</feature>
<evidence type="ECO:0000313" key="2">
    <source>
        <dbReference type="EMBL" id="VYU71099.1"/>
    </source>
</evidence>
<reference evidence="2" key="1">
    <citation type="submission" date="2019-11" db="EMBL/GenBank/DDBJ databases">
        <authorList>
            <person name="Feng L."/>
        </authorList>
    </citation>
    <scope>NUCLEOTIDE SEQUENCE</scope>
    <source>
        <strain evidence="2">ElimosumLFYP34</strain>
    </source>
</reference>
<dbReference type="PANTHER" id="PTHR30399">
    <property type="entry name" value="UNCHARACTERIZED PROTEIN YGJP"/>
    <property type="match status" value="1"/>
</dbReference>
<protein>
    <recommendedName>
        <fullName evidence="1">YgjP-like metallopeptidase domain-containing protein</fullName>
    </recommendedName>
</protein>